<dbReference type="SMART" id="SM00450">
    <property type="entry name" value="RHOD"/>
    <property type="match status" value="1"/>
</dbReference>
<reference evidence="2 3" key="1">
    <citation type="journal article" date="2024" name="Int. J. Mol. Sci.">
        <title>Exploration of Alicyclobacillus spp. Genome in Search of Antibiotic Resistance.</title>
        <authorList>
            <person name="Bucka-Kolendo J."/>
            <person name="Kiousi D.E."/>
            <person name="Dekowska A."/>
            <person name="Mikolajczuk-Szczyrba A."/>
            <person name="Karadedos D.M."/>
            <person name="Michael P."/>
            <person name="Galanis A."/>
            <person name="Sokolowska B."/>
        </authorList>
    </citation>
    <scope>NUCLEOTIDE SEQUENCE [LARGE SCALE GENOMIC DNA]</scope>
    <source>
        <strain evidence="2 3">KKP 3000</strain>
    </source>
</reference>
<dbReference type="Gene3D" id="3.40.250.10">
    <property type="entry name" value="Rhodanese-like domain"/>
    <property type="match status" value="1"/>
</dbReference>
<name>A0ABV5AG41_9BACL</name>
<dbReference type="PANTHER" id="PTHR43031">
    <property type="entry name" value="FAD-DEPENDENT OXIDOREDUCTASE"/>
    <property type="match status" value="1"/>
</dbReference>
<comment type="caution">
    <text evidence="2">The sequence shown here is derived from an EMBL/GenBank/DDBJ whole genome shotgun (WGS) entry which is preliminary data.</text>
</comment>
<dbReference type="InterPro" id="IPR001763">
    <property type="entry name" value="Rhodanese-like_dom"/>
</dbReference>
<protein>
    <submittedName>
        <fullName evidence="2">Rhodanese-like domain-containing protein</fullName>
    </submittedName>
</protein>
<evidence type="ECO:0000259" key="1">
    <source>
        <dbReference type="PROSITE" id="PS50206"/>
    </source>
</evidence>
<sequence length="105" mass="11687">MEREGIVQYSADELRTILQEGTAVVIDVRTPEEYAEGHIPGVPLKPMQEVGEWIRELSPDESYVLVCRSGARSQRVAQFLKANGFEDVANYDGGMLAWDGELSSK</sequence>
<dbReference type="InterPro" id="IPR036873">
    <property type="entry name" value="Rhodanese-like_dom_sf"/>
</dbReference>
<dbReference type="SUPFAM" id="SSF52821">
    <property type="entry name" value="Rhodanese/Cell cycle control phosphatase"/>
    <property type="match status" value="1"/>
</dbReference>
<keyword evidence="3" id="KW-1185">Reference proteome</keyword>
<dbReference type="InterPro" id="IPR050229">
    <property type="entry name" value="GlpE_sulfurtransferase"/>
</dbReference>
<dbReference type="PANTHER" id="PTHR43031:SF17">
    <property type="entry name" value="SULFURTRANSFERASE YTWF-RELATED"/>
    <property type="match status" value="1"/>
</dbReference>
<dbReference type="Pfam" id="PF00581">
    <property type="entry name" value="Rhodanese"/>
    <property type="match status" value="1"/>
</dbReference>
<evidence type="ECO:0000313" key="3">
    <source>
        <dbReference type="Proteomes" id="UP001579974"/>
    </source>
</evidence>
<feature type="domain" description="Rhodanese" evidence="1">
    <location>
        <begin position="19"/>
        <end position="104"/>
    </location>
</feature>
<proteinExistence type="predicted"/>
<gene>
    <name evidence="2" type="ORF">KKP3000_004729</name>
</gene>
<dbReference type="RefSeq" id="WP_275476674.1">
    <property type="nucleotide sequence ID" value="NZ_CP162940.1"/>
</dbReference>
<evidence type="ECO:0000313" key="2">
    <source>
        <dbReference type="EMBL" id="MFB5191225.1"/>
    </source>
</evidence>
<organism evidence="2 3">
    <name type="scientific">Alicyclobacillus fastidiosus</name>
    <dbReference type="NCBI Taxonomy" id="392011"/>
    <lineage>
        <taxon>Bacteria</taxon>
        <taxon>Bacillati</taxon>
        <taxon>Bacillota</taxon>
        <taxon>Bacilli</taxon>
        <taxon>Bacillales</taxon>
        <taxon>Alicyclobacillaceae</taxon>
        <taxon>Alicyclobacillus</taxon>
    </lineage>
</organism>
<accession>A0ABV5AG41</accession>
<dbReference type="PROSITE" id="PS50206">
    <property type="entry name" value="RHODANESE_3"/>
    <property type="match status" value="1"/>
</dbReference>
<dbReference type="EMBL" id="JBDXSU010000009">
    <property type="protein sequence ID" value="MFB5191225.1"/>
    <property type="molecule type" value="Genomic_DNA"/>
</dbReference>
<dbReference type="CDD" id="cd00158">
    <property type="entry name" value="RHOD"/>
    <property type="match status" value="1"/>
</dbReference>
<dbReference type="Proteomes" id="UP001579974">
    <property type="component" value="Unassembled WGS sequence"/>
</dbReference>